<evidence type="ECO:0000259" key="1">
    <source>
        <dbReference type="PROSITE" id="PS50013"/>
    </source>
</evidence>
<organism evidence="2 3">
    <name type="scientific">Sphaerobolus stellatus (strain SS14)</name>
    <dbReference type="NCBI Taxonomy" id="990650"/>
    <lineage>
        <taxon>Eukaryota</taxon>
        <taxon>Fungi</taxon>
        <taxon>Dikarya</taxon>
        <taxon>Basidiomycota</taxon>
        <taxon>Agaricomycotina</taxon>
        <taxon>Agaricomycetes</taxon>
        <taxon>Phallomycetidae</taxon>
        <taxon>Geastrales</taxon>
        <taxon>Sphaerobolaceae</taxon>
        <taxon>Sphaerobolus</taxon>
    </lineage>
</organism>
<dbReference type="OrthoDB" id="436852at2759"/>
<dbReference type="SMART" id="SM00298">
    <property type="entry name" value="CHROMO"/>
    <property type="match status" value="1"/>
</dbReference>
<sequence length="170" mass="19723">MHSSSNVPSTHPFHELSFRLSYTRSSRCSSWYHWGCVNVNEEHPAILNDADFICELCVFEKSVHRNDPERCSWPGCLEPEDKRDPDEFFVERLIGRYDRGGKGRARYTWLVKWEGYPVTVATWEPGNMLDQPAKLIEDFELAAKEKGAVKRADLILLQEAIDGGWEHRRV</sequence>
<dbReference type="Gene3D" id="2.40.50.40">
    <property type="match status" value="1"/>
</dbReference>
<dbReference type="HOGENOM" id="CLU_133987_0_0_1"/>
<dbReference type="InterPro" id="IPR023780">
    <property type="entry name" value="Chromo_domain"/>
</dbReference>
<keyword evidence="3" id="KW-1185">Reference proteome</keyword>
<proteinExistence type="predicted"/>
<feature type="domain" description="Chromo" evidence="1">
    <location>
        <begin position="88"/>
        <end position="140"/>
    </location>
</feature>
<accession>A0A0C9U2G1</accession>
<evidence type="ECO:0000313" key="2">
    <source>
        <dbReference type="EMBL" id="KIJ36983.1"/>
    </source>
</evidence>
<dbReference type="EMBL" id="KN837173">
    <property type="protein sequence ID" value="KIJ36983.1"/>
    <property type="molecule type" value="Genomic_DNA"/>
</dbReference>
<dbReference type="Proteomes" id="UP000054279">
    <property type="component" value="Unassembled WGS sequence"/>
</dbReference>
<reference evidence="2 3" key="1">
    <citation type="submission" date="2014-06" db="EMBL/GenBank/DDBJ databases">
        <title>Evolutionary Origins and Diversification of the Mycorrhizal Mutualists.</title>
        <authorList>
            <consortium name="DOE Joint Genome Institute"/>
            <consortium name="Mycorrhizal Genomics Consortium"/>
            <person name="Kohler A."/>
            <person name="Kuo A."/>
            <person name="Nagy L.G."/>
            <person name="Floudas D."/>
            <person name="Copeland A."/>
            <person name="Barry K.W."/>
            <person name="Cichocki N."/>
            <person name="Veneault-Fourrey C."/>
            <person name="LaButti K."/>
            <person name="Lindquist E.A."/>
            <person name="Lipzen A."/>
            <person name="Lundell T."/>
            <person name="Morin E."/>
            <person name="Murat C."/>
            <person name="Riley R."/>
            <person name="Ohm R."/>
            <person name="Sun H."/>
            <person name="Tunlid A."/>
            <person name="Henrissat B."/>
            <person name="Grigoriev I.V."/>
            <person name="Hibbett D.S."/>
            <person name="Martin F."/>
        </authorList>
    </citation>
    <scope>NUCLEOTIDE SEQUENCE [LARGE SCALE GENOMIC DNA]</scope>
    <source>
        <strain evidence="2 3">SS14</strain>
    </source>
</reference>
<dbReference type="InterPro" id="IPR011011">
    <property type="entry name" value="Znf_FYVE_PHD"/>
</dbReference>
<dbReference type="SUPFAM" id="SSF54160">
    <property type="entry name" value="Chromo domain-like"/>
    <property type="match status" value="1"/>
</dbReference>
<dbReference type="SUPFAM" id="SSF57903">
    <property type="entry name" value="FYVE/PHD zinc finger"/>
    <property type="match status" value="1"/>
</dbReference>
<name>A0A0C9U2G1_SPHS4</name>
<evidence type="ECO:0000313" key="3">
    <source>
        <dbReference type="Proteomes" id="UP000054279"/>
    </source>
</evidence>
<protein>
    <recommendedName>
        <fullName evidence="1">Chromo domain-containing protein</fullName>
    </recommendedName>
</protein>
<dbReference type="PROSITE" id="PS50013">
    <property type="entry name" value="CHROMO_2"/>
    <property type="match status" value="1"/>
</dbReference>
<dbReference type="AlphaFoldDB" id="A0A0C9U2G1"/>
<dbReference type="Gene3D" id="3.30.40.10">
    <property type="entry name" value="Zinc/RING finger domain, C3HC4 (zinc finger)"/>
    <property type="match status" value="1"/>
</dbReference>
<dbReference type="InterPro" id="IPR000953">
    <property type="entry name" value="Chromo/chromo_shadow_dom"/>
</dbReference>
<gene>
    <name evidence="2" type="ORF">M422DRAFT_178739</name>
</gene>
<dbReference type="Pfam" id="PF00385">
    <property type="entry name" value="Chromo"/>
    <property type="match status" value="1"/>
</dbReference>
<dbReference type="GO" id="GO:0006338">
    <property type="term" value="P:chromatin remodeling"/>
    <property type="evidence" value="ECO:0007669"/>
    <property type="project" value="UniProtKB-ARBA"/>
</dbReference>
<dbReference type="InterPro" id="IPR013083">
    <property type="entry name" value="Znf_RING/FYVE/PHD"/>
</dbReference>
<dbReference type="InterPro" id="IPR016197">
    <property type="entry name" value="Chromo-like_dom_sf"/>
</dbReference>